<dbReference type="PROSITE" id="PS00439">
    <property type="entry name" value="ACYLTRANSF_C_1"/>
    <property type="match status" value="1"/>
</dbReference>
<evidence type="ECO:0000256" key="3">
    <source>
        <dbReference type="ARBA" id="ARBA00023315"/>
    </source>
</evidence>
<dbReference type="Gene3D" id="3.30.559.70">
    <property type="entry name" value="Choline/Carnitine o-acyltransferase, domain 2"/>
    <property type="match status" value="1"/>
</dbReference>
<dbReference type="HOGENOM" id="CLU_013513_5_0_1"/>
<keyword evidence="7" id="KW-1185">Reference proteome</keyword>
<dbReference type="GO" id="GO:0016746">
    <property type="term" value="F:acyltransferase activity"/>
    <property type="evidence" value="ECO:0007669"/>
    <property type="project" value="UniProtKB-KW"/>
</dbReference>
<dbReference type="EMBL" id="DS985242">
    <property type="protein sequence ID" value="EDV27621.1"/>
    <property type="molecule type" value="Genomic_DNA"/>
</dbReference>
<dbReference type="OrthoDB" id="240216at2759"/>
<dbReference type="Gene3D" id="3.30.559.10">
    <property type="entry name" value="Chloramphenicol acetyltransferase-like domain"/>
    <property type="match status" value="1"/>
</dbReference>
<feature type="domain" description="Choline/carnitine acyltransferase" evidence="5">
    <location>
        <begin position="15"/>
        <end position="590"/>
    </location>
</feature>
<dbReference type="KEGG" id="tad:TRIADDRAFT_21352"/>
<evidence type="ECO:0000313" key="7">
    <source>
        <dbReference type="Proteomes" id="UP000009022"/>
    </source>
</evidence>
<gene>
    <name evidence="6" type="ORF">TRIADDRAFT_21352</name>
</gene>
<dbReference type="InterPro" id="IPR042231">
    <property type="entry name" value="Cho/carn_acyl_trans_2"/>
</dbReference>
<keyword evidence="3" id="KW-0012">Acyltransferase</keyword>
<dbReference type="RefSeq" id="XP_002109455.1">
    <property type="nucleotide sequence ID" value="XM_002109419.1"/>
</dbReference>
<accession>B3RPE6</accession>
<evidence type="ECO:0000259" key="5">
    <source>
        <dbReference type="Pfam" id="PF00755"/>
    </source>
</evidence>
<dbReference type="PANTHER" id="PTHR22589:SF103">
    <property type="entry name" value="CARNITINE O-ACETYL-TRANSFERASE, ISOFORM A-RELATED"/>
    <property type="match status" value="1"/>
</dbReference>
<proteinExistence type="inferred from homology"/>
<dbReference type="InterPro" id="IPR039551">
    <property type="entry name" value="Cho/carn_acyl_trans"/>
</dbReference>
<dbReference type="OMA" id="CLDRKLH"/>
<dbReference type="GeneID" id="6751226"/>
<dbReference type="Pfam" id="PF00755">
    <property type="entry name" value="Carn_acyltransf"/>
    <property type="match status" value="1"/>
</dbReference>
<dbReference type="Proteomes" id="UP000009022">
    <property type="component" value="Unassembled WGS sequence"/>
</dbReference>
<dbReference type="InterPro" id="IPR023213">
    <property type="entry name" value="CAT-like_dom_sf"/>
</dbReference>
<sequence>MAETSFQYQDSLPHLPVPKLQDTLQRYLRSVQAIVSDDQYSKTKEIVEEFGKSGGLGEKLTQKLKERAKTHDNWVDDFWIRYAYLSVREPLMIKCSPVLSIIYRPVQTVDEQLRLAAKVLFGILQHNHAIQSETLPVDKVAGRAICMSQYKKIFNGYRIPGEKLDSAATFTAENPQPSNLIVAYKDQFFSVDVIKDGKFLTVADIYGIFKEITEKHQDRGKGVGVFTAINRDSCFEAYTELMKDKTNANNLEKIIKSLFVLAIESHELGAETDDGNQIKAKKPISTICKQLLTGCGIEGDACNRWYDKRLQITVGIDGSVTLIGEHSAIDGTAVLELCKQIIQTSGCPDNDLKPTELPSIQKLEWNLNENLENRIRKGKVEAASTINDISVEILKWEEYGKEFIKSQKMSPDSFMQILFQVAYYKVHKEIASQYESGATKLFLLGRTEVIRSTSVESVEFINAFLSDSVSNDQKKALFRKAVEVHKKYALQASMGQGWDRHLFGMKIWALENGMETPAIFSDPTYNTLSQFKLSTSQVTLPTDTSVACFAPVVEDGYGISYNISSNFFIVSVTSFNSCSKTSATEFYNALIQTLNGIKLLLES</sequence>
<keyword evidence="2" id="KW-0808">Transferase</keyword>
<dbReference type="CTD" id="6751226"/>
<feature type="active site" description="Proton acceptor" evidence="4">
    <location>
        <position position="326"/>
    </location>
</feature>
<dbReference type="PhylomeDB" id="B3RPE6"/>
<protein>
    <recommendedName>
        <fullName evidence="5">Choline/carnitine acyltransferase domain-containing protein</fullName>
    </recommendedName>
</protein>
<evidence type="ECO:0000256" key="4">
    <source>
        <dbReference type="PIRSR" id="PIRSR600542-1"/>
    </source>
</evidence>
<evidence type="ECO:0000256" key="1">
    <source>
        <dbReference type="ARBA" id="ARBA00005232"/>
    </source>
</evidence>
<evidence type="ECO:0000313" key="6">
    <source>
        <dbReference type="EMBL" id="EDV27621.1"/>
    </source>
</evidence>
<dbReference type="eggNOG" id="KOG3717">
    <property type="taxonomic scope" value="Eukaryota"/>
</dbReference>
<dbReference type="SUPFAM" id="SSF52777">
    <property type="entry name" value="CoA-dependent acyltransferases"/>
    <property type="match status" value="2"/>
</dbReference>
<dbReference type="InterPro" id="IPR000542">
    <property type="entry name" value="Carn_acyl_trans"/>
</dbReference>
<dbReference type="PANTHER" id="PTHR22589">
    <property type="entry name" value="CARNITINE O-ACYLTRANSFERASE"/>
    <property type="match status" value="1"/>
</dbReference>
<name>B3RPE6_TRIAD</name>
<dbReference type="STRING" id="10228.B3RPE6"/>
<organism evidence="6 7">
    <name type="scientific">Trichoplax adhaerens</name>
    <name type="common">Trichoplax reptans</name>
    <dbReference type="NCBI Taxonomy" id="10228"/>
    <lineage>
        <taxon>Eukaryota</taxon>
        <taxon>Metazoa</taxon>
        <taxon>Placozoa</taxon>
        <taxon>Uniplacotomia</taxon>
        <taxon>Trichoplacea</taxon>
        <taxon>Trichoplacidae</taxon>
        <taxon>Trichoplax</taxon>
    </lineage>
</organism>
<dbReference type="AlphaFoldDB" id="B3RPE6"/>
<comment type="similarity">
    <text evidence="1">Belongs to the carnitine/choline acetyltransferase family.</text>
</comment>
<evidence type="ECO:0000256" key="2">
    <source>
        <dbReference type="ARBA" id="ARBA00022679"/>
    </source>
</evidence>
<dbReference type="InParanoid" id="B3RPE6"/>
<reference evidence="6 7" key="1">
    <citation type="journal article" date="2008" name="Nature">
        <title>The Trichoplax genome and the nature of placozoans.</title>
        <authorList>
            <person name="Srivastava M."/>
            <person name="Begovic E."/>
            <person name="Chapman J."/>
            <person name="Putnam N.H."/>
            <person name="Hellsten U."/>
            <person name="Kawashima T."/>
            <person name="Kuo A."/>
            <person name="Mitros T."/>
            <person name="Salamov A."/>
            <person name="Carpenter M.L."/>
            <person name="Signorovitch A.Y."/>
            <person name="Moreno M.A."/>
            <person name="Kamm K."/>
            <person name="Grimwood J."/>
            <person name="Schmutz J."/>
            <person name="Shapiro H."/>
            <person name="Grigoriev I.V."/>
            <person name="Buss L.W."/>
            <person name="Schierwater B."/>
            <person name="Dellaporta S.L."/>
            <person name="Rokhsar D.S."/>
        </authorList>
    </citation>
    <scope>NUCLEOTIDE SEQUENCE [LARGE SCALE GENOMIC DNA]</scope>
    <source>
        <strain evidence="6 7">Grell-BS-1999</strain>
    </source>
</reference>